<name>A0AAV2D4A3_9ROSI</name>
<reference evidence="2 3" key="1">
    <citation type="submission" date="2024-04" db="EMBL/GenBank/DDBJ databases">
        <authorList>
            <person name="Fracassetti M."/>
        </authorList>
    </citation>
    <scope>NUCLEOTIDE SEQUENCE [LARGE SCALE GENOMIC DNA]</scope>
</reference>
<feature type="region of interest" description="Disordered" evidence="1">
    <location>
        <begin position="1"/>
        <end position="106"/>
    </location>
</feature>
<dbReference type="AlphaFoldDB" id="A0AAV2D4A3"/>
<evidence type="ECO:0000313" key="2">
    <source>
        <dbReference type="EMBL" id="CAL1363396.1"/>
    </source>
</evidence>
<gene>
    <name evidence="2" type="ORF">LTRI10_LOCUS9902</name>
</gene>
<dbReference type="PANTHER" id="PTHR33696">
    <property type="entry name" value="T22J18.15-RELATED"/>
    <property type="match status" value="1"/>
</dbReference>
<dbReference type="EMBL" id="OZ034814">
    <property type="protein sequence ID" value="CAL1363396.1"/>
    <property type="molecule type" value="Genomic_DNA"/>
</dbReference>
<sequence length="221" mass="23600">MDSSSPSSFSSSSPTEQSTFYDAVFPVPKSRRTPSFSSSSSSSSSLNDESPSLPATPLNYPSGGVPFSWEKLPGIPKKPDSPSLKVTISDDSNPNPSQKVLPLPPPITPTAASRRFNFEESGRVRRASTFSTSSSRFVVPRDPFFAALVECSKGDGSFSDDQELLGGGGGGAKVGRSISDRFGFVGMYASCKRTCAVSESIVYMPRSSPGRPSYDLLSRRR</sequence>
<evidence type="ECO:0000256" key="1">
    <source>
        <dbReference type="SAM" id="MobiDB-lite"/>
    </source>
</evidence>
<feature type="compositionally biased region" description="Low complexity" evidence="1">
    <location>
        <begin position="35"/>
        <end position="45"/>
    </location>
</feature>
<evidence type="ECO:0000313" key="3">
    <source>
        <dbReference type="Proteomes" id="UP001497516"/>
    </source>
</evidence>
<accession>A0AAV2D4A3</accession>
<protein>
    <submittedName>
        <fullName evidence="2">Uncharacterized protein</fullName>
    </submittedName>
</protein>
<proteinExistence type="predicted"/>
<organism evidence="2 3">
    <name type="scientific">Linum trigynum</name>
    <dbReference type="NCBI Taxonomy" id="586398"/>
    <lineage>
        <taxon>Eukaryota</taxon>
        <taxon>Viridiplantae</taxon>
        <taxon>Streptophyta</taxon>
        <taxon>Embryophyta</taxon>
        <taxon>Tracheophyta</taxon>
        <taxon>Spermatophyta</taxon>
        <taxon>Magnoliopsida</taxon>
        <taxon>eudicotyledons</taxon>
        <taxon>Gunneridae</taxon>
        <taxon>Pentapetalae</taxon>
        <taxon>rosids</taxon>
        <taxon>fabids</taxon>
        <taxon>Malpighiales</taxon>
        <taxon>Linaceae</taxon>
        <taxon>Linum</taxon>
    </lineage>
</organism>
<feature type="compositionally biased region" description="Polar residues" evidence="1">
    <location>
        <begin position="84"/>
        <end position="98"/>
    </location>
</feature>
<keyword evidence="3" id="KW-1185">Reference proteome</keyword>
<dbReference type="Proteomes" id="UP001497516">
    <property type="component" value="Chromosome 10"/>
</dbReference>
<dbReference type="PANTHER" id="PTHR33696:SF1">
    <property type="entry name" value="T22J18.15"/>
    <property type="match status" value="1"/>
</dbReference>
<feature type="compositionally biased region" description="Low complexity" evidence="1">
    <location>
        <begin position="1"/>
        <end position="14"/>
    </location>
</feature>